<evidence type="ECO:0000313" key="2">
    <source>
        <dbReference type="Proteomes" id="UP000683360"/>
    </source>
</evidence>
<keyword evidence="2" id="KW-1185">Reference proteome</keyword>
<evidence type="ECO:0000313" key="1">
    <source>
        <dbReference type="EMBL" id="CAG2247477.1"/>
    </source>
</evidence>
<dbReference type="EMBL" id="CAJPWZ010002904">
    <property type="protein sequence ID" value="CAG2247477.1"/>
    <property type="molecule type" value="Genomic_DNA"/>
</dbReference>
<proteinExistence type="predicted"/>
<gene>
    <name evidence="1" type="ORF">MEDL_59377</name>
</gene>
<dbReference type="Proteomes" id="UP000683360">
    <property type="component" value="Unassembled WGS sequence"/>
</dbReference>
<protein>
    <submittedName>
        <fullName evidence="1">Uncharacterized protein</fullName>
    </submittedName>
</protein>
<reference evidence="1" key="1">
    <citation type="submission" date="2021-03" db="EMBL/GenBank/DDBJ databases">
        <authorList>
            <person name="Bekaert M."/>
        </authorList>
    </citation>
    <scope>NUCLEOTIDE SEQUENCE</scope>
</reference>
<organism evidence="1 2">
    <name type="scientific">Mytilus edulis</name>
    <name type="common">Blue mussel</name>
    <dbReference type="NCBI Taxonomy" id="6550"/>
    <lineage>
        <taxon>Eukaryota</taxon>
        <taxon>Metazoa</taxon>
        <taxon>Spiralia</taxon>
        <taxon>Lophotrochozoa</taxon>
        <taxon>Mollusca</taxon>
        <taxon>Bivalvia</taxon>
        <taxon>Autobranchia</taxon>
        <taxon>Pteriomorphia</taxon>
        <taxon>Mytilida</taxon>
        <taxon>Mytiloidea</taxon>
        <taxon>Mytilidae</taxon>
        <taxon>Mytilinae</taxon>
        <taxon>Mytilus</taxon>
    </lineage>
</organism>
<accession>A0A8S3UMG3</accession>
<name>A0A8S3UMG3_MYTED</name>
<dbReference type="AlphaFoldDB" id="A0A8S3UMG3"/>
<comment type="caution">
    <text evidence="1">The sequence shown here is derived from an EMBL/GenBank/DDBJ whole genome shotgun (WGS) entry which is preliminary data.</text>
</comment>
<sequence>MYDKTEPQQIESVDHLMYCKTERSVDHLMYDATEPHQRESVDHLMYDKTEPHQSESHLVYDFCYDAMIQHLLENANTVYVLHMRQQGVIRVRLGTAEYHQSQTWDKKESLKSDMGQHCVIAWSQIWDNIVSLESDTGQFGVIEVRPGTAWWYENQTWDSIVPFEAAMGLNGFIRLRQWTVWCHWSQELHSMESLKSDKKQYGVIGDSRGTARNH</sequence>